<accession>A0ACC3AC42</accession>
<sequence length="214" mass="24389">MAEQHRQIRAVYDDETITVYQAYNESIANAAVQQQRLSASPLFLTRRTWIKPSWNWMMYRSGYSYKDANQSNILALKIKRSFFEKLLMAAVLTNAKDVKRDEMTVSVQWDPERNVRIGRLDEGTKGVRGSGAPGVRSIQIGIPAMRNQDWLDEGIVGIEDVTWRARELKRVLDDSRENKTSLSEKDLVKMGLIPEEKIYVLPEEVAKVVGITGG</sequence>
<keyword evidence="2" id="KW-1185">Reference proteome</keyword>
<organism evidence="1 2">
    <name type="scientific">Neophaeococcomyces mojaviensis</name>
    <dbReference type="NCBI Taxonomy" id="3383035"/>
    <lineage>
        <taxon>Eukaryota</taxon>
        <taxon>Fungi</taxon>
        <taxon>Dikarya</taxon>
        <taxon>Ascomycota</taxon>
        <taxon>Pezizomycotina</taxon>
        <taxon>Eurotiomycetes</taxon>
        <taxon>Chaetothyriomycetidae</taxon>
        <taxon>Chaetothyriales</taxon>
        <taxon>Chaetothyriales incertae sedis</taxon>
        <taxon>Neophaeococcomyces</taxon>
    </lineage>
</organism>
<dbReference type="EMBL" id="JAPDRQ010000044">
    <property type="protein sequence ID" value="KAJ9659080.1"/>
    <property type="molecule type" value="Genomic_DNA"/>
</dbReference>
<protein>
    <submittedName>
        <fullName evidence="1">Uncharacterized protein</fullName>
    </submittedName>
</protein>
<evidence type="ECO:0000313" key="1">
    <source>
        <dbReference type="EMBL" id="KAJ9659080.1"/>
    </source>
</evidence>
<gene>
    <name evidence="1" type="ORF">H2198_003369</name>
</gene>
<proteinExistence type="predicted"/>
<comment type="caution">
    <text evidence="1">The sequence shown here is derived from an EMBL/GenBank/DDBJ whole genome shotgun (WGS) entry which is preliminary data.</text>
</comment>
<reference evidence="1" key="1">
    <citation type="submission" date="2022-10" db="EMBL/GenBank/DDBJ databases">
        <title>Culturing micro-colonial fungi from biological soil crusts in the Mojave desert and describing Neophaeococcomyces mojavensis, and introducing the new genera and species Taxawa tesnikishii.</title>
        <authorList>
            <person name="Kurbessoian T."/>
            <person name="Stajich J.E."/>
        </authorList>
    </citation>
    <scope>NUCLEOTIDE SEQUENCE</scope>
    <source>
        <strain evidence="1">JES_112</strain>
    </source>
</reference>
<dbReference type="Proteomes" id="UP001172386">
    <property type="component" value="Unassembled WGS sequence"/>
</dbReference>
<name>A0ACC3AC42_9EURO</name>
<evidence type="ECO:0000313" key="2">
    <source>
        <dbReference type="Proteomes" id="UP001172386"/>
    </source>
</evidence>